<evidence type="ECO:0000256" key="2">
    <source>
        <dbReference type="ARBA" id="ARBA00022670"/>
    </source>
</evidence>
<dbReference type="PROSITE" id="PS00138">
    <property type="entry name" value="SUBTILASE_SER"/>
    <property type="match status" value="1"/>
</dbReference>
<dbReference type="AlphaFoldDB" id="A0A366GM41"/>
<evidence type="ECO:0000259" key="7">
    <source>
        <dbReference type="Pfam" id="PF00082"/>
    </source>
</evidence>
<evidence type="ECO:0000256" key="5">
    <source>
        <dbReference type="PROSITE-ProRule" id="PRU01240"/>
    </source>
</evidence>
<dbReference type="EMBL" id="QNRO01000012">
    <property type="protein sequence ID" value="RBP28345.1"/>
    <property type="molecule type" value="Genomic_DNA"/>
</dbReference>
<feature type="compositionally biased region" description="Low complexity" evidence="6">
    <location>
        <begin position="371"/>
        <end position="382"/>
    </location>
</feature>
<name>A0A366GM41_9GAMM</name>
<dbReference type="InterPro" id="IPR017309">
    <property type="entry name" value="Pept_S8A_subtilisin_proteobac"/>
</dbReference>
<evidence type="ECO:0000256" key="1">
    <source>
        <dbReference type="ARBA" id="ARBA00011073"/>
    </source>
</evidence>
<evidence type="ECO:0000256" key="3">
    <source>
        <dbReference type="ARBA" id="ARBA00022801"/>
    </source>
</evidence>
<dbReference type="RefSeq" id="WP_181799979.1">
    <property type="nucleotide sequence ID" value="NZ_QNRO01000012.1"/>
</dbReference>
<keyword evidence="2 5" id="KW-0645">Protease</keyword>
<dbReference type="PROSITE" id="PS51257">
    <property type="entry name" value="PROKAR_LIPOPROTEIN"/>
    <property type="match status" value="1"/>
</dbReference>
<dbReference type="PANTHER" id="PTHR43806:SF11">
    <property type="entry name" value="CEREVISIN-RELATED"/>
    <property type="match status" value="1"/>
</dbReference>
<feature type="active site" description="Charge relay system" evidence="5">
    <location>
        <position position="569"/>
    </location>
</feature>
<feature type="active site" description="Charge relay system" evidence="5">
    <location>
        <position position="389"/>
    </location>
</feature>
<dbReference type="PIRSF" id="PIRSF037893">
    <property type="entry name" value="Subtilisin_rel_Maqu_2796"/>
    <property type="match status" value="1"/>
</dbReference>
<dbReference type="SUPFAM" id="SSF52743">
    <property type="entry name" value="Subtilisin-like"/>
    <property type="match status" value="1"/>
</dbReference>
<dbReference type="STRING" id="379482.SAMN04487961_1535"/>
<dbReference type="Gene3D" id="3.40.50.200">
    <property type="entry name" value="Peptidase S8/S53 domain"/>
    <property type="match status" value="1"/>
</dbReference>
<dbReference type="InterPro" id="IPR000209">
    <property type="entry name" value="Peptidase_S8/S53_dom"/>
</dbReference>
<feature type="active site" description="Charge relay system" evidence="5">
    <location>
        <position position="334"/>
    </location>
</feature>
<feature type="compositionally biased region" description="Acidic residues" evidence="6">
    <location>
        <begin position="360"/>
        <end position="370"/>
    </location>
</feature>
<dbReference type="PROSITE" id="PS51892">
    <property type="entry name" value="SUBTILASE"/>
    <property type="match status" value="1"/>
</dbReference>
<evidence type="ECO:0000313" key="9">
    <source>
        <dbReference type="Proteomes" id="UP000252995"/>
    </source>
</evidence>
<dbReference type="InterPro" id="IPR036852">
    <property type="entry name" value="Peptidase_S8/S53_dom_sf"/>
</dbReference>
<gene>
    <name evidence="8" type="ORF">DET50_11274</name>
</gene>
<dbReference type="PROSITE" id="PS00137">
    <property type="entry name" value="SUBTILASE_HIS"/>
    <property type="match status" value="1"/>
</dbReference>
<dbReference type="PRINTS" id="PR00723">
    <property type="entry name" value="SUBTILISIN"/>
</dbReference>
<organism evidence="8 9">
    <name type="scientific">Marinobacter pelagius</name>
    <dbReference type="NCBI Taxonomy" id="379482"/>
    <lineage>
        <taxon>Bacteria</taxon>
        <taxon>Pseudomonadati</taxon>
        <taxon>Pseudomonadota</taxon>
        <taxon>Gammaproteobacteria</taxon>
        <taxon>Pseudomonadales</taxon>
        <taxon>Marinobacteraceae</taxon>
        <taxon>Marinobacter</taxon>
    </lineage>
</organism>
<comment type="caution">
    <text evidence="8">The sequence shown here is derived from an EMBL/GenBank/DDBJ whole genome shotgun (WGS) entry which is preliminary data.</text>
</comment>
<dbReference type="Pfam" id="PF00082">
    <property type="entry name" value="Peptidase_S8"/>
    <property type="match status" value="1"/>
</dbReference>
<dbReference type="PANTHER" id="PTHR43806">
    <property type="entry name" value="PEPTIDASE S8"/>
    <property type="match status" value="1"/>
</dbReference>
<feature type="domain" description="Peptidase S8/S53" evidence="7">
    <location>
        <begin position="325"/>
        <end position="590"/>
    </location>
</feature>
<protein>
    <submittedName>
        <fullName evidence="8">Serine protease</fullName>
    </submittedName>
</protein>
<dbReference type="Proteomes" id="UP000252995">
    <property type="component" value="Unassembled WGS sequence"/>
</dbReference>
<keyword evidence="3 5" id="KW-0378">Hydrolase</keyword>
<dbReference type="GO" id="GO:0006508">
    <property type="term" value="P:proteolysis"/>
    <property type="evidence" value="ECO:0007669"/>
    <property type="project" value="UniProtKB-KW"/>
</dbReference>
<feature type="region of interest" description="Disordered" evidence="6">
    <location>
        <begin position="358"/>
        <end position="387"/>
    </location>
</feature>
<proteinExistence type="inferred from homology"/>
<dbReference type="GO" id="GO:0004252">
    <property type="term" value="F:serine-type endopeptidase activity"/>
    <property type="evidence" value="ECO:0007669"/>
    <property type="project" value="UniProtKB-UniRule"/>
</dbReference>
<dbReference type="InterPro" id="IPR015500">
    <property type="entry name" value="Peptidase_S8_subtilisin-rel"/>
</dbReference>
<evidence type="ECO:0000313" key="8">
    <source>
        <dbReference type="EMBL" id="RBP28345.1"/>
    </source>
</evidence>
<evidence type="ECO:0000256" key="4">
    <source>
        <dbReference type="ARBA" id="ARBA00022825"/>
    </source>
</evidence>
<accession>A0A366GM41</accession>
<dbReference type="InterPro" id="IPR023828">
    <property type="entry name" value="Peptidase_S8_Ser-AS"/>
</dbReference>
<evidence type="ECO:0000256" key="6">
    <source>
        <dbReference type="SAM" id="MobiDB-lite"/>
    </source>
</evidence>
<reference evidence="8 9" key="1">
    <citation type="submission" date="2018-06" db="EMBL/GenBank/DDBJ databases">
        <title>Freshwater and sediment microbial communities from various areas in North America, analyzing microbe dynamics in response to fracking.</title>
        <authorList>
            <person name="Lamendella R."/>
        </authorList>
    </citation>
    <scope>NUCLEOTIDE SEQUENCE [LARGE SCALE GENOMIC DNA]</scope>
    <source>
        <strain evidence="8 9">114J</strain>
    </source>
</reference>
<keyword evidence="4 5" id="KW-0720">Serine protease</keyword>
<comment type="similarity">
    <text evidence="1 5">Belongs to the peptidase S8 family.</text>
</comment>
<sequence>MFRKSLVVGLAVAMAGCGGGSGDGESEPVDVALSGIIDIEAGTRVDADTADSLMLSGTPETAPQSLPGEFILAGYVSGSSGFYPGDSDVPSTEYFADTEDVFSIPMVPGQTVSLQAFSTRAGQSSLAMQLRDPADTAAPAIDSDATNDTVSQISVTLPESETEGPYELEVLAGDARPLLYILTTSAAGLSASQAAYEWPNHQFAEGEAIVLMEARKDFPGAVAAQMSALGMAKARGLGRGLWQVRMSEALSQGQGRGAEQTLVWIERLRKQASVKNAVPNYLAENQVTSPTPINEPIYADPAQGQQWHYELLNAPIAWQLSSDAGAEVRVAVLDTGLFGQPPENWHLDLNANVGDGYDFVSDEYDNDGDPGPDSNPSDPGNSIGSSVYHGTHVAGTVAAAVNGTGGGGVAFNSTLVPVRVLGEGGTGSSADLLAALNWVNDDGTGKPRAEVINLSLGGLPYIQSLQDTINQGTDRGAIYVAAAGNAATNTPSYPAAFANVFAVSAVDGAGVLSSYSNFGSWVDLAAPGGDASRDGNADGRGDLVSSTSAAVLDGDTAPSATYALLQGTSMAAPHASGVLALMKSENGLLDYPAVNAMLQAGKLTVSSCDSACRNDELGWGLMDAAKSVLAASAAPVTDLLTASPPIVTLSTEGATSVSVLLEVYGDPESVSTVRIESVELATPAAWLDWTSPPPGSSGTSFSIEMSLIPEALEEGVSERTSLLVTYQGDLEQRTLEIPVIGQQLADQALRNAGRHFVLLVDPVPEGDIFTTVSQATVEVDNGQYQFSFRPDDGIEPRYLSEVPPGTYFLVAGSDLDNDGLICHAGEACAEYPVSGLREEITITAGEAIQGIRMTTSYSRPTISAQSPDVLPRPGFEGYRVLSAQPDNEPTKSIR</sequence>
<dbReference type="InterPro" id="IPR050131">
    <property type="entry name" value="Peptidase_S8_subtilisin-like"/>
</dbReference>
<dbReference type="InterPro" id="IPR022398">
    <property type="entry name" value="Peptidase_S8_His-AS"/>
</dbReference>